<accession>A0ABQ8NAB1</accession>
<comment type="caution">
    <text evidence="2">The sequence shown here is derived from an EMBL/GenBank/DDBJ whole genome shotgun (WGS) entry which is preliminary data.</text>
</comment>
<sequence length="110" mass="12484">MKYAITVSPPPRNTLESASGTESQKDLRNARMRTLPSSKSLRSAQRSIIDRVFVQGKDEKKKKKKYALMASANFKPLLTCRRTLSMSQFVLRIIRYPGCCASHHSPCRPK</sequence>
<evidence type="ECO:0000256" key="1">
    <source>
        <dbReference type="SAM" id="MobiDB-lite"/>
    </source>
</evidence>
<dbReference type="Proteomes" id="UP001059893">
    <property type="component" value="Unassembled WGS sequence"/>
</dbReference>
<protein>
    <submittedName>
        <fullName evidence="2">Uncharacterized protein</fullName>
    </submittedName>
</protein>
<evidence type="ECO:0000313" key="2">
    <source>
        <dbReference type="EMBL" id="KAI6292960.1"/>
    </source>
</evidence>
<name>A0ABQ8NAB1_PYRGI</name>
<reference evidence="2" key="1">
    <citation type="submission" date="2021-01" db="EMBL/GenBank/DDBJ databases">
        <title>Deciphering the adaptive evolutionary patterns associated with biogeogrpahic diversity in the finger millet blast pathogen Magnaporthe oryzae in Eastern Africa.</title>
        <authorList>
            <person name="Onyema G."/>
            <person name="Shittu T.A."/>
            <person name="Dodsworth S."/>
            <person name="Devilliers S."/>
            <person name="Muthumeenakshi S."/>
            <person name="Sreenivasaprasad S."/>
        </authorList>
    </citation>
    <scope>NUCLEOTIDE SEQUENCE</scope>
    <source>
        <strain evidence="2">D15/s37</strain>
    </source>
</reference>
<feature type="compositionally biased region" description="Polar residues" evidence="1">
    <location>
        <begin position="35"/>
        <end position="44"/>
    </location>
</feature>
<organism evidence="2 3">
    <name type="scientific">Pyricularia grisea</name>
    <name type="common">Crabgrass-specific blast fungus</name>
    <name type="synonym">Magnaporthe grisea</name>
    <dbReference type="NCBI Taxonomy" id="148305"/>
    <lineage>
        <taxon>Eukaryota</taxon>
        <taxon>Fungi</taxon>
        <taxon>Dikarya</taxon>
        <taxon>Ascomycota</taxon>
        <taxon>Pezizomycotina</taxon>
        <taxon>Sordariomycetes</taxon>
        <taxon>Sordariomycetidae</taxon>
        <taxon>Magnaporthales</taxon>
        <taxon>Pyriculariaceae</taxon>
        <taxon>Pyricularia</taxon>
    </lineage>
</organism>
<dbReference type="EMBL" id="JABSND010000265">
    <property type="protein sequence ID" value="KAI6292960.1"/>
    <property type="molecule type" value="Genomic_DNA"/>
</dbReference>
<evidence type="ECO:0000313" key="3">
    <source>
        <dbReference type="Proteomes" id="UP001059893"/>
    </source>
</evidence>
<proteinExistence type="predicted"/>
<gene>
    <name evidence="2" type="ORF">MCOR33_009470</name>
</gene>
<feature type="region of interest" description="Disordered" evidence="1">
    <location>
        <begin position="1"/>
        <end position="44"/>
    </location>
</feature>
<keyword evidence="3" id="KW-1185">Reference proteome</keyword>